<dbReference type="SUPFAM" id="SSF53335">
    <property type="entry name" value="S-adenosyl-L-methionine-dependent methyltransferases"/>
    <property type="match status" value="1"/>
</dbReference>
<evidence type="ECO:0000313" key="8">
    <source>
        <dbReference type="EMBL" id="MDR6238655.1"/>
    </source>
</evidence>
<dbReference type="GO" id="GO:0010487">
    <property type="term" value="F:thermospermine synthase activity"/>
    <property type="evidence" value="ECO:0007669"/>
    <property type="project" value="UniProtKB-ARBA"/>
</dbReference>
<dbReference type="InterPro" id="IPR001045">
    <property type="entry name" value="Spermi_synthase"/>
</dbReference>
<comment type="subcellular location">
    <subcellularLocation>
        <location evidence="5">Cell membrane</location>
        <topology evidence="5">Multi-pass membrane protein</topology>
    </subcellularLocation>
</comment>
<feature type="binding site" evidence="5">
    <location>
        <position position="240"/>
    </location>
    <ligand>
        <name>S-methyl-5'-thioadenosine</name>
        <dbReference type="ChEBI" id="CHEBI:17509"/>
    </ligand>
</feature>
<reference evidence="8" key="1">
    <citation type="submission" date="2023-07" db="EMBL/GenBank/DDBJ databases">
        <title>Genomic Encyclopedia of Type Strains, Phase IV (KMG-IV): sequencing the most valuable type-strain genomes for metagenomic binning, comparative biology and taxonomic classification.</title>
        <authorList>
            <person name="Goeker M."/>
        </authorList>
    </citation>
    <scope>NUCLEOTIDE SEQUENCE</scope>
    <source>
        <strain evidence="8">DSM 26174</strain>
    </source>
</reference>
<feature type="binding site" evidence="5">
    <location>
        <position position="270"/>
    </location>
    <ligand>
        <name>spermidine</name>
        <dbReference type="ChEBI" id="CHEBI:57834"/>
    </ligand>
</feature>
<keyword evidence="2 5" id="KW-0808">Transferase</keyword>
<dbReference type="PANTHER" id="PTHR43317">
    <property type="entry name" value="THERMOSPERMINE SYNTHASE ACAULIS5"/>
    <property type="match status" value="1"/>
</dbReference>
<keyword evidence="5" id="KW-0812">Transmembrane</keyword>
<feature type="domain" description="PABS" evidence="7">
    <location>
        <begin position="210"/>
        <end position="445"/>
    </location>
</feature>
<feature type="active site" description="Proton acceptor" evidence="5 6">
    <location>
        <position position="366"/>
    </location>
</feature>
<dbReference type="GO" id="GO:0004766">
    <property type="term" value="F:spermidine synthase activity"/>
    <property type="evidence" value="ECO:0007669"/>
    <property type="project" value="UniProtKB-UniRule"/>
</dbReference>
<keyword evidence="5" id="KW-1133">Transmembrane helix</keyword>
<gene>
    <name evidence="5" type="primary">speE</name>
    <name evidence="8" type="ORF">HNQ88_001692</name>
</gene>
<feature type="binding site" evidence="5">
    <location>
        <position position="294"/>
    </location>
    <ligand>
        <name>spermidine</name>
        <dbReference type="ChEBI" id="CHEBI:57834"/>
    </ligand>
</feature>
<comment type="catalytic activity">
    <reaction evidence="5">
        <text>S-adenosyl 3-(methylsulfanyl)propylamine + putrescine = S-methyl-5'-thioadenosine + spermidine + H(+)</text>
        <dbReference type="Rhea" id="RHEA:12721"/>
        <dbReference type="ChEBI" id="CHEBI:15378"/>
        <dbReference type="ChEBI" id="CHEBI:17509"/>
        <dbReference type="ChEBI" id="CHEBI:57443"/>
        <dbReference type="ChEBI" id="CHEBI:57834"/>
        <dbReference type="ChEBI" id="CHEBI:326268"/>
        <dbReference type="EC" id="2.5.1.16"/>
    </reaction>
</comment>
<feature type="transmembrane region" description="Helical" evidence="5">
    <location>
        <begin position="32"/>
        <end position="54"/>
    </location>
</feature>
<feature type="binding site" evidence="5">
    <location>
        <position position="314"/>
    </location>
    <ligand>
        <name>S-methyl-5'-thioadenosine</name>
        <dbReference type="ChEBI" id="CHEBI:17509"/>
    </ligand>
</feature>
<proteinExistence type="inferred from homology"/>
<dbReference type="CDD" id="cd02440">
    <property type="entry name" value="AdoMet_MTases"/>
    <property type="match status" value="1"/>
</dbReference>
<organism evidence="8 9">
    <name type="scientific">Aureibacter tunicatorum</name>
    <dbReference type="NCBI Taxonomy" id="866807"/>
    <lineage>
        <taxon>Bacteria</taxon>
        <taxon>Pseudomonadati</taxon>
        <taxon>Bacteroidota</taxon>
        <taxon>Cytophagia</taxon>
        <taxon>Cytophagales</taxon>
        <taxon>Persicobacteraceae</taxon>
        <taxon>Aureibacter</taxon>
    </lineage>
</organism>
<feature type="transmembrane region" description="Helical" evidence="5">
    <location>
        <begin position="168"/>
        <end position="186"/>
    </location>
</feature>
<dbReference type="PANTHER" id="PTHR43317:SF1">
    <property type="entry name" value="THERMOSPERMINE SYNTHASE ACAULIS5"/>
    <property type="match status" value="1"/>
</dbReference>
<dbReference type="GO" id="GO:0005886">
    <property type="term" value="C:plasma membrane"/>
    <property type="evidence" value="ECO:0007669"/>
    <property type="project" value="UniProtKB-SubCell"/>
</dbReference>
<evidence type="ECO:0000313" key="9">
    <source>
        <dbReference type="Proteomes" id="UP001185092"/>
    </source>
</evidence>
<dbReference type="AlphaFoldDB" id="A0AAE3XLE9"/>
<accession>A0AAE3XLE9</accession>
<keyword evidence="4 5" id="KW-0620">Polyamine biosynthesis</keyword>
<dbReference type="Proteomes" id="UP001185092">
    <property type="component" value="Unassembled WGS sequence"/>
</dbReference>
<dbReference type="HAMAP" id="MF_00198">
    <property type="entry name" value="Spermidine_synth"/>
    <property type="match status" value="1"/>
</dbReference>
<protein>
    <recommendedName>
        <fullName evidence="5">Polyamine aminopropyltransferase</fullName>
    </recommendedName>
    <alternativeName>
        <fullName evidence="5">Putrescine aminopropyltransferase</fullName>
        <shortName evidence="5">PAPT</shortName>
    </alternativeName>
    <alternativeName>
        <fullName evidence="5">Spermidine synthase</fullName>
        <shortName evidence="5">SPDS</shortName>
        <shortName evidence="5">SPDSY</shortName>
        <ecNumber evidence="5">2.5.1.16</ecNumber>
    </alternativeName>
</protein>
<evidence type="ECO:0000256" key="2">
    <source>
        <dbReference type="ARBA" id="ARBA00022679"/>
    </source>
</evidence>
<dbReference type="FunFam" id="3.40.50.150:FF:000088">
    <property type="entry name" value="Polyamine aminopropyltransferase"/>
    <property type="match status" value="1"/>
</dbReference>
<keyword evidence="5" id="KW-0472">Membrane</keyword>
<evidence type="ECO:0000256" key="5">
    <source>
        <dbReference type="HAMAP-Rule" id="MF_00198"/>
    </source>
</evidence>
<evidence type="ECO:0000256" key="4">
    <source>
        <dbReference type="ARBA" id="ARBA00023115"/>
    </source>
</evidence>
<evidence type="ECO:0000256" key="3">
    <source>
        <dbReference type="ARBA" id="ARBA00023066"/>
    </source>
</evidence>
<comment type="caution">
    <text evidence="5">Lacks conserved residue(s) required for the propagation of feature annotation.</text>
</comment>
<comment type="similarity">
    <text evidence="1 5">Belongs to the spermidine/spermine synthase family.</text>
</comment>
<feature type="transmembrane region" description="Helical" evidence="5">
    <location>
        <begin position="101"/>
        <end position="122"/>
    </location>
</feature>
<keyword evidence="5" id="KW-1003">Cell membrane</keyword>
<comment type="subunit">
    <text evidence="5">Homodimer or homotetramer.</text>
</comment>
<comment type="caution">
    <text evidence="8">The sequence shown here is derived from an EMBL/GenBank/DDBJ whole genome shotgun (WGS) entry which is preliminary data.</text>
</comment>
<comment type="function">
    <text evidence="5">Catalyzes the irreversible transfer of a propylamine group from the amino donor S-adenosylmethioninamine (decarboxy-AdoMet) to putrescine (1,4-diaminobutane) to yield spermidine.</text>
</comment>
<dbReference type="InterPro" id="IPR029063">
    <property type="entry name" value="SAM-dependent_MTases_sf"/>
</dbReference>
<dbReference type="Gene3D" id="3.40.50.150">
    <property type="entry name" value="Vaccinia Virus protein VP39"/>
    <property type="match status" value="1"/>
</dbReference>
<keyword evidence="3 5" id="KW-0745">Spermidine biosynthesis</keyword>
<dbReference type="RefSeq" id="WP_309938163.1">
    <property type="nucleotide sequence ID" value="NZ_AP025305.1"/>
</dbReference>
<feature type="transmembrane region" description="Helical" evidence="5">
    <location>
        <begin position="66"/>
        <end position="95"/>
    </location>
</feature>
<feature type="transmembrane region" description="Helical" evidence="5">
    <location>
        <begin position="143"/>
        <end position="162"/>
    </location>
</feature>
<evidence type="ECO:0000256" key="1">
    <source>
        <dbReference type="ARBA" id="ARBA00007867"/>
    </source>
</evidence>
<name>A0AAE3XLE9_9BACT</name>
<dbReference type="EMBL" id="JAVDQD010000002">
    <property type="protein sequence ID" value="MDR6238655.1"/>
    <property type="molecule type" value="Genomic_DNA"/>
</dbReference>
<feature type="binding site" evidence="5">
    <location>
        <begin position="348"/>
        <end position="349"/>
    </location>
    <ligand>
        <name>S-methyl-5'-thioadenosine</name>
        <dbReference type="ChEBI" id="CHEBI:17509"/>
    </ligand>
</feature>
<dbReference type="InterPro" id="IPR030374">
    <property type="entry name" value="PABS"/>
</dbReference>
<dbReference type="GO" id="GO:0008295">
    <property type="term" value="P:spermidine biosynthetic process"/>
    <property type="evidence" value="ECO:0007669"/>
    <property type="project" value="UniProtKB-UniRule"/>
</dbReference>
<evidence type="ECO:0000259" key="7">
    <source>
        <dbReference type="PROSITE" id="PS51006"/>
    </source>
</evidence>
<dbReference type="PROSITE" id="PS51006">
    <property type="entry name" value="PABS_2"/>
    <property type="match status" value="1"/>
</dbReference>
<dbReference type="Pfam" id="PF01564">
    <property type="entry name" value="Spermine_synth"/>
    <property type="match status" value="1"/>
</dbReference>
<dbReference type="NCBIfam" id="NF002956">
    <property type="entry name" value="PRK03612.1"/>
    <property type="match status" value="1"/>
</dbReference>
<comment type="pathway">
    <text evidence="5">Amine and polyamine biosynthesis; spermidine biosynthesis; spermidine from putrescine: step 1/1.</text>
</comment>
<dbReference type="EC" id="2.5.1.16" evidence="5"/>
<feature type="transmembrane region" description="Helical" evidence="5">
    <location>
        <begin position="198"/>
        <end position="215"/>
    </location>
</feature>
<keyword evidence="9" id="KW-1185">Reference proteome</keyword>
<sequence length="514" mass="57673">MRYKSGILKLALFATGLAGIVAEYTLSTLATYFLGDSVLQFTMIVSIMLFSMGLGSRLSKLINDDLMIAFISIEFILSIICSFASIITYLFSAFIPDLVGFIIYFMSIVIGLLIGMEIPLVIRLNEKFEELKVNISSVMEKDYYGSLLGGVFFAFVGLPYLGLTYTPFVLGSVNFIVALALTYVVWQSFGQAKRVKIVFGGMAIAVSLLGGLIFAKDIVEYGESRRYKDPLVYSEQSAYQRIVMTASDEGFWLFINGNQQLSSVDEVMYHEPLVHPVMGLIDQPKSILIMGGGDGCAIREVLKYPSVEEIILVDLDPAMTDLGKENPLLRNLNQSAFFSDRLEVVNDDGFAYLEKMRRKFDAIIIDLPDPKSVELSRLYSREFYRLCYSRLEEHGVMITQAGSPYYAERAFKCIEATVSHAGFTSVPLHNQVVTLGEWGWILGAKNISRKDLINDIKNISLKNINTKWLNEDGLKMICSFGKTVFEGVESKVEINAIHNPVLPRYYEAGFWDVY</sequence>
<evidence type="ECO:0000256" key="6">
    <source>
        <dbReference type="PROSITE-ProRule" id="PRU00354"/>
    </source>
</evidence>